<protein>
    <submittedName>
        <fullName evidence="9">Iron chelate uptake ABC transporter family permease subunit</fullName>
    </submittedName>
</protein>
<proteinExistence type="inferred from homology"/>
<dbReference type="EMBL" id="CP074405">
    <property type="protein sequence ID" value="QVI61577.1"/>
    <property type="molecule type" value="Genomic_DNA"/>
</dbReference>
<dbReference type="Pfam" id="PF01032">
    <property type="entry name" value="FecCD"/>
    <property type="match status" value="1"/>
</dbReference>
<feature type="transmembrane region" description="Helical" evidence="8">
    <location>
        <begin position="215"/>
        <end position="235"/>
    </location>
</feature>
<feature type="transmembrane region" description="Helical" evidence="8">
    <location>
        <begin position="329"/>
        <end position="349"/>
    </location>
</feature>
<evidence type="ECO:0000256" key="3">
    <source>
        <dbReference type="ARBA" id="ARBA00022448"/>
    </source>
</evidence>
<dbReference type="Gene3D" id="1.10.3470.10">
    <property type="entry name" value="ABC transporter involved in vitamin B12 uptake, BtuC"/>
    <property type="match status" value="1"/>
</dbReference>
<dbReference type="CDD" id="cd06550">
    <property type="entry name" value="TM_ABC_iron-siderophores_like"/>
    <property type="match status" value="1"/>
</dbReference>
<feature type="transmembrane region" description="Helical" evidence="8">
    <location>
        <begin position="173"/>
        <end position="195"/>
    </location>
</feature>
<evidence type="ECO:0000256" key="6">
    <source>
        <dbReference type="ARBA" id="ARBA00022989"/>
    </source>
</evidence>
<dbReference type="PANTHER" id="PTHR30472">
    <property type="entry name" value="FERRIC ENTEROBACTIN TRANSPORT SYSTEM PERMEASE PROTEIN"/>
    <property type="match status" value="1"/>
</dbReference>
<comment type="similarity">
    <text evidence="2">Belongs to the binding-protein-dependent transport system permease family. FecCD subfamily.</text>
</comment>
<organism evidence="9 10">
    <name type="scientific">Cellulomonas wangleii</name>
    <dbReference type="NCBI Taxonomy" id="2816956"/>
    <lineage>
        <taxon>Bacteria</taxon>
        <taxon>Bacillati</taxon>
        <taxon>Actinomycetota</taxon>
        <taxon>Actinomycetes</taxon>
        <taxon>Micrococcales</taxon>
        <taxon>Cellulomonadaceae</taxon>
        <taxon>Cellulomonas</taxon>
    </lineage>
</organism>
<keyword evidence="7 8" id="KW-0472">Membrane</keyword>
<dbReference type="PANTHER" id="PTHR30472:SF24">
    <property type="entry name" value="FERRIC ENTEROBACTIN TRANSPORT SYSTEM PERMEASE PROTEIN FEPG"/>
    <property type="match status" value="1"/>
</dbReference>
<keyword evidence="6 8" id="KW-1133">Transmembrane helix</keyword>
<evidence type="ECO:0000256" key="1">
    <source>
        <dbReference type="ARBA" id="ARBA00004651"/>
    </source>
</evidence>
<dbReference type="SUPFAM" id="SSF81345">
    <property type="entry name" value="ABC transporter involved in vitamin B12 uptake, BtuC"/>
    <property type="match status" value="1"/>
</dbReference>
<feature type="transmembrane region" description="Helical" evidence="8">
    <location>
        <begin position="88"/>
        <end position="106"/>
    </location>
</feature>
<name>A0ABX8D696_9CELL</name>
<evidence type="ECO:0000256" key="7">
    <source>
        <dbReference type="ARBA" id="ARBA00023136"/>
    </source>
</evidence>
<keyword evidence="10" id="KW-1185">Reference proteome</keyword>
<dbReference type="InterPro" id="IPR037294">
    <property type="entry name" value="ABC_BtuC-like"/>
</dbReference>
<feature type="transmembrane region" description="Helical" evidence="8">
    <location>
        <begin position="262"/>
        <end position="284"/>
    </location>
</feature>
<dbReference type="InterPro" id="IPR000522">
    <property type="entry name" value="ABC_transptr_permease_BtuC"/>
</dbReference>
<feature type="transmembrane region" description="Helical" evidence="8">
    <location>
        <begin position="144"/>
        <end position="161"/>
    </location>
</feature>
<sequence>MTATPAPAGTGTVAAPSVTLRRGPLSWRLHPRTVTVCVLLGVLLLVVAVLALGTGSLALSPARVVDVLLGRGDTTASTVVTRIRAPRVLTGILVGACLGVAGAVLQSLSRNPLGSPDVIGFTAGAATGAVVQIVLVGAGPGATAAAAVGAGVLTALVVYGLSVRRRVSGSSRIVLVGIGVGAVLEAVTSLVMSRGDIDDVAGAQVWLAGSVNGRTWDHVTTVAVALVLVLPVVLAHARHLDLLAMGDDTAQQLGARVERTRLVLVLASVTLAAAATAAAGPIAFVALGAPQLVLRLTRSPRVPVLSAGLLGAVLLVATDLVTQRLPFAAAVPIGLMTGLLGGVYLLWLLTRPGRI</sequence>
<keyword evidence="4" id="KW-1003">Cell membrane</keyword>
<evidence type="ECO:0000256" key="2">
    <source>
        <dbReference type="ARBA" id="ARBA00007935"/>
    </source>
</evidence>
<dbReference type="Proteomes" id="UP000677804">
    <property type="component" value="Chromosome"/>
</dbReference>
<evidence type="ECO:0000256" key="4">
    <source>
        <dbReference type="ARBA" id="ARBA00022475"/>
    </source>
</evidence>
<evidence type="ECO:0000313" key="10">
    <source>
        <dbReference type="Proteomes" id="UP000677804"/>
    </source>
</evidence>
<reference evidence="9 10" key="1">
    <citation type="submission" date="2021-05" db="EMBL/GenBank/DDBJ databases">
        <title>Novel species in genus Cellulomonas.</title>
        <authorList>
            <person name="Zhang G."/>
        </authorList>
    </citation>
    <scope>NUCLEOTIDE SEQUENCE [LARGE SCALE GENOMIC DNA]</scope>
    <source>
        <strain evidence="10">zg-ZUI222</strain>
    </source>
</reference>
<feature type="transmembrane region" description="Helical" evidence="8">
    <location>
        <begin position="118"/>
        <end position="138"/>
    </location>
</feature>
<evidence type="ECO:0000256" key="5">
    <source>
        <dbReference type="ARBA" id="ARBA00022692"/>
    </source>
</evidence>
<keyword evidence="5 8" id="KW-0812">Transmembrane</keyword>
<feature type="transmembrane region" description="Helical" evidence="8">
    <location>
        <begin position="34"/>
        <end position="59"/>
    </location>
</feature>
<evidence type="ECO:0000313" key="9">
    <source>
        <dbReference type="EMBL" id="QVI61577.1"/>
    </source>
</evidence>
<keyword evidence="3" id="KW-0813">Transport</keyword>
<comment type="subcellular location">
    <subcellularLocation>
        <location evidence="1">Cell membrane</location>
        <topology evidence="1">Multi-pass membrane protein</topology>
    </subcellularLocation>
</comment>
<accession>A0ABX8D696</accession>
<evidence type="ECO:0000256" key="8">
    <source>
        <dbReference type="SAM" id="Phobius"/>
    </source>
</evidence>
<dbReference type="RefSeq" id="WP_207339155.1">
    <property type="nucleotide sequence ID" value="NZ_CP074405.1"/>
</dbReference>
<gene>
    <name evidence="9" type="ORF">KG103_14030</name>
</gene>